<keyword evidence="1" id="KW-0129">CBS domain</keyword>
<evidence type="ECO:0000259" key="2">
    <source>
        <dbReference type="PROSITE" id="PS51371"/>
    </source>
</evidence>
<feature type="domain" description="CBS" evidence="2">
    <location>
        <begin position="9"/>
        <end position="65"/>
    </location>
</feature>
<reference evidence="4" key="1">
    <citation type="journal article" date="2019" name="Int. J. Syst. Evol. Microbiol.">
        <title>The Global Catalogue of Microorganisms (GCM) 10K type strain sequencing project: providing services to taxonomists for standard genome sequencing and annotation.</title>
        <authorList>
            <consortium name="The Broad Institute Genomics Platform"/>
            <consortium name="The Broad Institute Genome Sequencing Center for Infectious Disease"/>
            <person name="Wu L."/>
            <person name="Ma J."/>
        </authorList>
    </citation>
    <scope>NUCLEOTIDE SEQUENCE [LARGE SCALE GENOMIC DNA]</scope>
    <source>
        <strain evidence="4">CGMCC 1.12791</strain>
    </source>
</reference>
<dbReference type="Proteomes" id="UP000597341">
    <property type="component" value="Unassembled WGS sequence"/>
</dbReference>
<dbReference type="EMBL" id="BNAD01000002">
    <property type="protein sequence ID" value="GHE16378.1"/>
    <property type="molecule type" value="Genomic_DNA"/>
</dbReference>
<keyword evidence="4" id="KW-1185">Reference proteome</keyword>
<dbReference type="InterPro" id="IPR046342">
    <property type="entry name" value="CBS_dom_sf"/>
</dbReference>
<dbReference type="RefSeq" id="WP_191278262.1">
    <property type="nucleotide sequence ID" value="NZ_BNAD01000002.1"/>
</dbReference>
<dbReference type="Gene3D" id="3.10.580.10">
    <property type="entry name" value="CBS-domain"/>
    <property type="match status" value="1"/>
</dbReference>
<dbReference type="InterPro" id="IPR000644">
    <property type="entry name" value="CBS_dom"/>
</dbReference>
<evidence type="ECO:0000313" key="3">
    <source>
        <dbReference type="EMBL" id="GHE16378.1"/>
    </source>
</evidence>
<name>A0ABQ3HFK1_9ACTN</name>
<dbReference type="Pfam" id="PF00571">
    <property type="entry name" value="CBS"/>
    <property type="match status" value="1"/>
</dbReference>
<comment type="caution">
    <text evidence="3">The sequence shown here is derived from an EMBL/GenBank/DDBJ whole genome shotgun (WGS) entry which is preliminary data.</text>
</comment>
<gene>
    <name evidence="3" type="ORF">GCM10011376_09880</name>
</gene>
<proteinExistence type="predicted"/>
<accession>A0ABQ3HFK1</accession>
<evidence type="ECO:0000256" key="1">
    <source>
        <dbReference type="PROSITE-ProRule" id="PRU00703"/>
    </source>
</evidence>
<dbReference type="PROSITE" id="PS51371">
    <property type="entry name" value="CBS"/>
    <property type="match status" value="1"/>
</dbReference>
<evidence type="ECO:0000313" key="4">
    <source>
        <dbReference type="Proteomes" id="UP000597341"/>
    </source>
</evidence>
<protein>
    <recommendedName>
        <fullName evidence="2">CBS domain-containing protein</fullName>
    </recommendedName>
</protein>
<dbReference type="SUPFAM" id="SSF54631">
    <property type="entry name" value="CBS-domain pair"/>
    <property type="match status" value="1"/>
</dbReference>
<sequence length="143" mass="15040">MTTLVRDQMITSPKTLPARASVEEARSALADSHVHLLLLTEGRTLRGTLTRTDLPATAAGDSPALTWSTLVGRTTAPDVPADPLRDALVHTGLRRLAVVDAELTLLGLLCLKRSGAGFCSDADVASRALAADQLSRGARCRTA</sequence>
<organism evidence="3 4">
    <name type="scientific">Nocardioides flavus</name>
    <name type="common">ex Wang et al. 2016</name>
    <dbReference type="NCBI Taxonomy" id="2058780"/>
    <lineage>
        <taxon>Bacteria</taxon>
        <taxon>Bacillati</taxon>
        <taxon>Actinomycetota</taxon>
        <taxon>Actinomycetes</taxon>
        <taxon>Propionibacteriales</taxon>
        <taxon>Nocardioidaceae</taxon>
        <taxon>Nocardioides</taxon>
    </lineage>
</organism>